<evidence type="ECO:0000256" key="1">
    <source>
        <dbReference type="SAM" id="Phobius"/>
    </source>
</evidence>
<keyword evidence="1" id="KW-1133">Transmembrane helix</keyword>
<dbReference type="RefSeq" id="WP_131281908.1">
    <property type="nucleotide sequence ID" value="NZ_CP031395.1"/>
</dbReference>
<dbReference type="InterPro" id="IPR021529">
    <property type="entry name" value="DUF2798"/>
</dbReference>
<name>A0A4P6ULZ6_9BURK</name>
<sequence length="78" mass="8464">MLPARYAPVLFGFILSGLMSLLVSAISTLRAVGPEADFLALWGGAWLAAWLIAFPVVLLVAPLTRRFVQYFVSEPGLD</sequence>
<dbReference type="EMBL" id="CP031395">
    <property type="protein sequence ID" value="QBK06193.1"/>
    <property type="molecule type" value="Genomic_DNA"/>
</dbReference>
<accession>A0A4P6ULZ6</accession>
<reference evidence="2 3" key="1">
    <citation type="submission" date="2018-07" db="EMBL/GenBank/DDBJ databases">
        <title>Exploring interactions and the metabolic potential of the ultra-small soil bacteria Hylemonella gracilis.</title>
        <authorList>
            <person name="Tyc O."/>
            <person name="Kulkarni P."/>
            <person name="Gawehns F."/>
            <person name="Hundscheid M."/>
            <person name="Zweers H."/>
            <person name="Garbeva P."/>
        </authorList>
    </citation>
    <scope>NUCLEOTIDE SEQUENCE [LARGE SCALE GENOMIC DNA]</scope>
    <source>
        <strain evidence="2 3">NS1</strain>
    </source>
</reference>
<dbReference type="OrthoDB" id="4557675at2"/>
<dbReference type="KEGG" id="hgr:DW355_17055"/>
<keyword evidence="1" id="KW-0812">Transmembrane</keyword>
<evidence type="ECO:0000313" key="2">
    <source>
        <dbReference type="EMBL" id="QBK06193.1"/>
    </source>
</evidence>
<protein>
    <submittedName>
        <fullName evidence="2">DUF2798 domain-containing protein</fullName>
    </submittedName>
</protein>
<keyword evidence="1" id="KW-0472">Membrane</keyword>
<dbReference type="AlphaFoldDB" id="A0A4P6ULZ6"/>
<gene>
    <name evidence="2" type="ORF">DW355_17055</name>
</gene>
<dbReference type="Pfam" id="PF11391">
    <property type="entry name" value="DUF2798"/>
    <property type="match status" value="1"/>
</dbReference>
<feature type="transmembrane region" description="Helical" evidence="1">
    <location>
        <begin position="39"/>
        <end position="61"/>
    </location>
</feature>
<feature type="transmembrane region" description="Helical" evidence="1">
    <location>
        <begin position="7"/>
        <end position="27"/>
    </location>
</feature>
<organism evidence="2 3">
    <name type="scientific">Hylemonella gracilis</name>
    <dbReference type="NCBI Taxonomy" id="80880"/>
    <lineage>
        <taxon>Bacteria</taxon>
        <taxon>Pseudomonadati</taxon>
        <taxon>Pseudomonadota</taxon>
        <taxon>Betaproteobacteria</taxon>
        <taxon>Burkholderiales</taxon>
        <taxon>Comamonadaceae</taxon>
        <taxon>Hylemonella</taxon>
    </lineage>
</organism>
<dbReference type="Proteomes" id="UP000292939">
    <property type="component" value="Chromosome"/>
</dbReference>
<evidence type="ECO:0000313" key="3">
    <source>
        <dbReference type="Proteomes" id="UP000292939"/>
    </source>
</evidence>
<proteinExistence type="predicted"/>